<dbReference type="InterPro" id="IPR009327">
    <property type="entry name" value="Cupin_DUF985"/>
</dbReference>
<dbReference type="InterPro" id="IPR014710">
    <property type="entry name" value="RmlC-like_jellyroll"/>
</dbReference>
<dbReference type="EMBL" id="CP046052">
    <property type="protein sequence ID" value="QGM44646.1"/>
    <property type="molecule type" value="Genomic_DNA"/>
</dbReference>
<evidence type="ECO:0000259" key="1">
    <source>
        <dbReference type="Pfam" id="PF06172"/>
    </source>
</evidence>
<gene>
    <name evidence="2" type="ORF">H2LOC_002485</name>
</gene>
<dbReference type="InterPro" id="IPR011051">
    <property type="entry name" value="RmlC_Cupin_sf"/>
</dbReference>
<dbReference type="RefSeq" id="WP_136494941.1">
    <property type="nucleotide sequence ID" value="NZ_CP046052.1"/>
</dbReference>
<dbReference type="InterPro" id="IPR039935">
    <property type="entry name" value="YML079W-like"/>
</dbReference>
<evidence type="ECO:0000313" key="3">
    <source>
        <dbReference type="Proteomes" id="UP000309061"/>
    </source>
</evidence>
<dbReference type="PANTHER" id="PTHR33387">
    <property type="entry name" value="RMLC-LIKE JELLY ROLL FOLD PROTEIN"/>
    <property type="match status" value="1"/>
</dbReference>
<dbReference type="SUPFAM" id="SSF51182">
    <property type="entry name" value="RmlC-like cupins"/>
    <property type="match status" value="1"/>
</dbReference>
<name>A0A6B8K982_9HYPH</name>
<dbReference type="KEGG" id="mhey:H2LOC_002485"/>
<protein>
    <submittedName>
        <fullName evidence="2">Cupin</fullName>
    </submittedName>
</protein>
<dbReference type="CDD" id="cd06121">
    <property type="entry name" value="cupin_YML079wp"/>
    <property type="match status" value="1"/>
</dbReference>
<dbReference type="OrthoDB" id="9798288at2"/>
<dbReference type="Gene3D" id="2.60.120.10">
    <property type="entry name" value="Jelly Rolls"/>
    <property type="match status" value="1"/>
</dbReference>
<dbReference type="Proteomes" id="UP000309061">
    <property type="component" value="Chromosome"/>
</dbReference>
<evidence type="ECO:0000313" key="2">
    <source>
        <dbReference type="EMBL" id="QGM44646.1"/>
    </source>
</evidence>
<sequence length="161" mass="17291">MNGSDPTRALGAQEIVEMLALKPHPEGGYYRETFRDADLPGTGRAASTAIYFLLCAGQSSAWHRVDAAEAWLFHAGAPLLLSLSVDGKAATSHRLGVDLLAGERPQCVVPPGCWQAAKSLGPWTLVSCTVAPGFEFSKFEMAGENFSPRIEEEEMEKAKPA</sequence>
<proteinExistence type="predicted"/>
<feature type="domain" description="DUF985" evidence="1">
    <location>
        <begin position="13"/>
        <end position="142"/>
    </location>
</feature>
<dbReference type="AlphaFoldDB" id="A0A6B8K982"/>
<reference evidence="2 3" key="1">
    <citation type="submission" date="2019-11" db="EMBL/GenBank/DDBJ databases">
        <title>The genome sequence of Methylocystis heyeri.</title>
        <authorList>
            <person name="Oshkin I.Y."/>
            <person name="Miroshnikov K."/>
            <person name="Dedysh S.N."/>
        </authorList>
    </citation>
    <scope>NUCLEOTIDE SEQUENCE [LARGE SCALE GENOMIC DNA]</scope>
    <source>
        <strain evidence="2 3">H2</strain>
    </source>
</reference>
<dbReference type="PANTHER" id="PTHR33387:SF3">
    <property type="entry name" value="DUF985 DOMAIN-CONTAINING PROTEIN"/>
    <property type="match status" value="1"/>
</dbReference>
<keyword evidence="3" id="KW-1185">Reference proteome</keyword>
<organism evidence="2 3">
    <name type="scientific">Methylocystis heyeri</name>
    <dbReference type="NCBI Taxonomy" id="391905"/>
    <lineage>
        <taxon>Bacteria</taxon>
        <taxon>Pseudomonadati</taxon>
        <taxon>Pseudomonadota</taxon>
        <taxon>Alphaproteobacteria</taxon>
        <taxon>Hyphomicrobiales</taxon>
        <taxon>Methylocystaceae</taxon>
        <taxon>Methylocystis</taxon>
    </lineage>
</organism>
<dbReference type="Pfam" id="PF06172">
    <property type="entry name" value="Cupin_5"/>
    <property type="match status" value="1"/>
</dbReference>
<accession>A0A6B8K982</accession>